<keyword evidence="4" id="KW-1185">Reference proteome</keyword>
<protein>
    <submittedName>
        <fullName evidence="2 3">Uncharacterized protein</fullName>
    </submittedName>
</protein>
<evidence type="ECO:0000313" key="3">
    <source>
        <dbReference type="EnsemblMetazoa" id="ASIC016051-PA"/>
    </source>
</evidence>
<dbReference type="Proteomes" id="UP000030765">
    <property type="component" value="Unassembled WGS sequence"/>
</dbReference>
<evidence type="ECO:0000313" key="2">
    <source>
        <dbReference type="EMBL" id="KFB47978.1"/>
    </source>
</evidence>
<feature type="region of interest" description="Disordered" evidence="1">
    <location>
        <begin position="1"/>
        <end position="27"/>
    </location>
</feature>
<dbReference type="VEuPathDB" id="VectorBase:ASIC016051"/>
<sequence>MENTRDEMTRSYAGSEESESAASSLRAKPRIVDRELELARKRFALERLVFEFDISQRELELEELAIAIDKGTVQREPAKFYTAPGDQQAEIAMAQGQPSSQCTAPDYISTTYFAPGVQ</sequence>
<dbReference type="EnsemblMetazoa" id="ASIC016051-RA">
    <property type="protein sequence ID" value="ASIC016051-PA"/>
    <property type="gene ID" value="ASIC016051"/>
</dbReference>
<reference evidence="2 4" key="1">
    <citation type="journal article" date="2014" name="BMC Genomics">
        <title>Genome sequence of Anopheles sinensis provides insight into genetics basis of mosquito competence for malaria parasites.</title>
        <authorList>
            <person name="Zhou D."/>
            <person name="Zhang D."/>
            <person name="Ding G."/>
            <person name="Shi L."/>
            <person name="Hou Q."/>
            <person name="Ye Y."/>
            <person name="Xu Y."/>
            <person name="Zhou H."/>
            <person name="Xiong C."/>
            <person name="Li S."/>
            <person name="Yu J."/>
            <person name="Hong S."/>
            <person name="Yu X."/>
            <person name="Zou P."/>
            <person name="Chen C."/>
            <person name="Chang X."/>
            <person name="Wang W."/>
            <person name="Lv Y."/>
            <person name="Sun Y."/>
            <person name="Ma L."/>
            <person name="Shen B."/>
            <person name="Zhu C."/>
        </authorList>
    </citation>
    <scope>NUCLEOTIDE SEQUENCE [LARGE SCALE GENOMIC DNA]</scope>
</reference>
<gene>
    <name evidence="2" type="ORF">ZHAS_00016051</name>
</gene>
<reference evidence="3" key="2">
    <citation type="submission" date="2020-05" db="UniProtKB">
        <authorList>
            <consortium name="EnsemblMetazoa"/>
        </authorList>
    </citation>
    <scope>IDENTIFICATION</scope>
</reference>
<name>A0A084WCN4_ANOSI</name>
<dbReference type="VEuPathDB" id="VectorBase:ASIS007903"/>
<dbReference type="EMBL" id="KE525337">
    <property type="protein sequence ID" value="KFB47978.1"/>
    <property type="molecule type" value="Genomic_DNA"/>
</dbReference>
<organism evidence="2">
    <name type="scientific">Anopheles sinensis</name>
    <name type="common">Mosquito</name>
    <dbReference type="NCBI Taxonomy" id="74873"/>
    <lineage>
        <taxon>Eukaryota</taxon>
        <taxon>Metazoa</taxon>
        <taxon>Ecdysozoa</taxon>
        <taxon>Arthropoda</taxon>
        <taxon>Hexapoda</taxon>
        <taxon>Insecta</taxon>
        <taxon>Pterygota</taxon>
        <taxon>Neoptera</taxon>
        <taxon>Endopterygota</taxon>
        <taxon>Diptera</taxon>
        <taxon>Nematocera</taxon>
        <taxon>Culicoidea</taxon>
        <taxon>Culicidae</taxon>
        <taxon>Anophelinae</taxon>
        <taxon>Anopheles</taxon>
    </lineage>
</organism>
<accession>A0A084WCN4</accession>
<proteinExistence type="predicted"/>
<evidence type="ECO:0000313" key="4">
    <source>
        <dbReference type="Proteomes" id="UP000030765"/>
    </source>
</evidence>
<feature type="compositionally biased region" description="Low complexity" evidence="1">
    <location>
        <begin position="11"/>
        <end position="24"/>
    </location>
</feature>
<evidence type="ECO:0000256" key="1">
    <source>
        <dbReference type="SAM" id="MobiDB-lite"/>
    </source>
</evidence>
<dbReference type="EMBL" id="ATLV01022791">
    <property type="status" value="NOT_ANNOTATED_CDS"/>
    <property type="molecule type" value="Genomic_DNA"/>
</dbReference>
<dbReference type="AlphaFoldDB" id="A0A084WCN4"/>
<dbReference type="EMBL" id="ATLV01022792">
    <property type="status" value="NOT_ANNOTATED_CDS"/>
    <property type="molecule type" value="Genomic_DNA"/>
</dbReference>